<dbReference type="RefSeq" id="WP_141168198.1">
    <property type="nucleotide sequence ID" value="NZ_VHLH01000039.1"/>
</dbReference>
<evidence type="ECO:0000313" key="1">
    <source>
        <dbReference type="EMBL" id="TPW26030.1"/>
    </source>
</evidence>
<protein>
    <submittedName>
        <fullName evidence="1">Uncharacterized protein</fullName>
    </submittedName>
</protein>
<accession>A0A506TWZ1</accession>
<keyword evidence="2" id="KW-1185">Reference proteome</keyword>
<comment type="caution">
    <text evidence="1">The sequence shown here is derived from an EMBL/GenBank/DDBJ whole genome shotgun (WGS) entry which is preliminary data.</text>
</comment>
<dbReference type="EMBL" id="VHLH01000039">
    <property type="protein sequence ID" value="TPW26030.1"/>
    <property type="molecule type" value="Genomic_DNA"/>
</dbReference>
<dbReference type="OrthoDB" id="8450720at2"/>
<name>A0A506TWZ1_9HYPH</name>
<gene>
    <name evidence="1" type="ORF">FJU11_16585</name>
</gene>
<dbReference type="AlphaFoldDB" id="A0A506TWZ1"/>
<proteinExistence type="predicted"/>
<reference evidence="1 2" key="1">
    <citation type="submission" date="2019-06" db="EMBL/GenBank/DDBJ databases">
        <authorList>
            <person name="Li M."/>
        </authorList>
    </citation>
    <scope>NUCLEOTIDE SEQUENCE [LARGE SCALE GENOMIC DNA]</scope>
    <source>
        <strain evidence="1 2">BGMRC6574</strain>
    </source>
</reference>
<organism evidence="1 2">
    <name type="scientific">Pararhizobium mangrovi</name>
    <dbReference type="NCBI Taxonomy" id="2590452"/>
    <lineage>
        <taxon>Bacteria</taxon>
        <taxon>Pseudomonadati</taxon>
        <taxon>Pseudomonadota</taxon>
        <taxon>Alphaproteobacteria</taxon>
        <taxon>Hyphomicrobiales</taxon>
        <taxon>Rhizobiaceae</taxon>
        <taxon>Rhizobium/Agrobacterium group</taxon>
        <taxon>Pararhizobium</taxon>
    </lineage>
</organism>
<evidence type="ECO:0000313" key="2">
    <source>
        <dbReference type="Proteomes" id="UP000320314"/>
    </source>
</evidence>
<dbReference type="Proteomes" id="UP000320314">
    <property type="component" value="Unassembled WGS sequence"/>
</dbReference>
<sequence>MAEDWNAIAAEVEGALKEVGNWPVTLRYVTKVEGGDPYDPDSGTATPHYVTLYAVQGYEQVRDQSGTLVGQTKRTLTVDATSGTVPGKGMSVALGVTAGDANAASAWIEISAVRPLAPAGTAVLYELDIAL</sequence>